<organism evidence="2 3">
    <name type="scientific">Aeromonas bivalvium</name>
    <dbReference type="NCBI Taxonomy" id="440079"/>
    <lineage>
        <taxon>Bacteria</taxon>
        <taxon>Pseudomonadati</taxon>
        <taxon>Pseudomonadota</taxon>
        <taxon>Gammaproteobacteria</taxon>
        <taxon>Aeromonadales</taxon>
        <taxon>Aeromonadaceae</taxon>
        <taxon>Aeromonas</taxon>
    </lineage>
</organism>
<dbReference type="RefSeq" id="WP_408791609.1">
    <property type="nucleotide sequence ID" value="NZ_JBGXBU010000009.1"/>
</dbReference>
<evidence type="ECO:0000259" key="1">
    <source>
        <dbReference type="Pfam" id="PF03235"/>
    </source>
</evidence>
<dbReference type="Pfam" id="PF03235">
    <property type="entry name" value="GmrSD_N"/>
    <property type="match status" value="1"/>
</dbReference>
<evidence type="ECO:0000313" key="3">
    <source>
        <dbReference type="Proteomes" id="UP001630969"/>
    </source>
</evidence>
<proteinExistence type="predicted"/>
<dbReference type="InterPro" id="IPR004919">
    <property type="entry name" value="GmrSD_N"/>
</dbReference>
<accession>A0ABW9GUU4</accession>
<keyword evidence="3" id="KW-1185">Reference proteome</keyword>
<dbReference type="EMBL" id="JBGXBU010000009">
    <property type="protein sequence ID" value="MFM4894547.1"/>
    <property type="molecule type" value="Genomic_DNA"/>
</dbReference>
<comment type="caution">
    <text evidence="2">The sequence shown here is derived from an EMBL/GenBank/DDBJ whole genome shotgun (WGS) entry which is preliminary data.</text>
</comment>
<evidence type="ECO:0000313" key="2">
    <source>
        <dbReference type="EMBL" id="MFM4894547.1"/>
    </source>
</evidence>
<sequence>MDLHRNKQLNLNPPYQRRSVWTRKDKLFFLDTVFKGYPCPAIFLHKEIDGNTGKTTYHVVDGKQRLETIISFAENKISMPKEYTDTDLRGRKFKDISPEHKKAFWNFVIGVDQLDIIEETIVDEVFDRLNRNSRKLEKQELRHAKYDGWFINFAEQESENTDWQKLGIVTTARSKRMKDVQFISELMISTIYNKCHGFSQDFLDDVYAMYDTPEEDSPDFVIGDFVNCFESTKQFIMKCEENNSCVTSHARNFMHFYTLWGVAREFCKTASSVDFSNKYNEFMQSYKGLVDKGIDDTQCDSVHLATYARNAIGANTEAPQRQARHDALRDWMNENI</sequence>
<dbReference type="Proteomes" id="UP001630969">
    <property type="component" value="Unassembled WGS sequence"/>
</dbReference>
<protein>
    <submittedName>
        <fullName evidence="2">DUF262 domain-containing protein</fullName>
    </submittedName>
</protein>
<gene>
    <name evidence="2" type="ORF">ACEUDJ_17000</name>
</gene>
<feature type="domain" description="GmrSD restriction endonucleases N-terminal" evidence="1">
    <location>
        <begin position="6"/>
        <end position="146"/>
    </location>
</feature>
<reference evidence="2 3" key="1">
    <citation type="submission" date="2024-09" db="EMBL/GenBank/DDBJ databases">
        <title>Aeromonas strains Genome sequencing and assembly.</title>
        <authorList>
            <person name="Hu X."/>
            <person name="Tang B."/>
        </authorList>
    </citation>
    <scope>NUCLEOTIDE SEQUENCE [LARGE SCALE GENOMIC DNA]</scope>
    <source>
        <strain evidence="2 3">NB23SCDHY001</strain>
    </source>
</reference>
<name>A0ABW9GUU4_9GAMM</name>
<dbReference type="GeneID" id="97221900"/>
<dbReference type="PANTHER" id="PTHR39639">
    <property type="entry name" value="CHROMOSOME 16, WHOLE GENOME SHOTGUN SEQUENCE"/>
    <property type="match status" value="1"/>
</dbReference>
<dbReference type="PANTHER" id="PTHR39639:SF1">
    <property type="entry name" value="DUF262 DOMAIN-CONTAINING PROTEIN"/>
    <property type="match status" value="1"/>
</dbReference>